<dbReference type="InterPro" id="IPR038404">
    <property type="entry name" value="TRAP_DctP_sf"/>
</dbReference>
<dbReference type="NCBIfam" id="NF037995">
    <property type="entry name" value="TRAP_S1"/>
    <property type="match status" value="1"/>
</dbReference>
<dbReference type="Pfam" id="PF03480">
    <property type="entry name" value="DctP"/>
    <property type="match status" value="1"/>
</dbReference>
<proteinExistence type="predicted"/>
<reference evidence="3 4" key="1">
    <citation type="submission" date="2021-03" db="EMBL/GenBank/DDBJ databases">
        <title>Sneathiella sp. CAU 1612 isolated from Kang Won-do.</title>
        <authorList>
            <person name="Kim W."/>
        </authorList>
    </citation>
    <scope>NUCLEOTIDE SEQUENCE [LARGE SCALE GENOMIC DNA]</scope>
    <source>
        <strain evidence="3 4">CAU 1612</strain>
    </source>
</reference>
<dbReference type="InterPro" id="IPR006311">
    <property type="entry name" value="TAT_signal"/>
</dbReference>
<dbReference type="Proteomes" id="UP000664761">
    <property type="component" value="Unassembled WGS sequence"/>
</dbReference>
<name>A0ABS3F2Q9_9PROT</name>
<feature type="chain" id="PRO_5045599583" evidence="2">
    <location>
        <begin position="33"/>
        <end position="363"/>
    </location>
</feature>
<dbReference type="PANTHER" id="PTHR33376:SF5">
    <property type="entry name" value="EXTRACYTOPLASMIC SOLUTE RECEPTOR PROTEIN"/>
    <property type="match status" value="1"/>
</dbReference>
<sequence length="363" mass="39169">MMTKQPFSRRKFLAASSVGVASAGLFPAPALASGKRQWKMVTSWPKGAPGVGVTAQRLADRITAMSDGKLSVKLYAAGELVPALEVFGAVGGGTAELGHTASFFWQGKAKASVFFTTVPFGLTALEHMAWVNQGGGQELWDKLYQPFDIKPFMAGNTGIQMGGWFKKEITSLDDIRGVKIRSAGLGGDLFEELGATAVLLAPGDIFPGLQNGLIDAAEFLGPWSDRAFGFYKAAPYYYWPSFNKPNGTAECLVNRTAFEELSGDLKAVVANACQSENAIGLSESDWENGRALDDLVQNKKVNLREFPKDLLARARELTPGLLDKFVAGDPMAEEVLSSYRTALALSESWSRVSRQAFFAARDS</sequence>
<dbReference type="PROSITE" id="PS51318">
    <property type="entry name" value="TAT"/>
    <property type="match status" value="1"/>
</dbReference>
<gene>
    <name evidence="3" type="ORF">J0X12_04245</name>
</gene>
<dbReference type="InterPro" id="IPR019546">
    <property type="entry name" value="TAT_signal_bac_arc"/>
</dbReference>
<dbReference type="Gene3D" id="3.40.190.10">
    <property type="entry name" value="Periplasmic binding protein-like II"/>
    <property type="match status" value="1"/>
</dbReference>
<dbReference type="InterPro" id="IPR018389">
    <property type="entry name" value="DctP_fam"/>
</dbReference>
<keyword evidence="4" id="KW-1185">Reference proteome</keyword>
<evidence type="ECO:0000256" key="2">
    <source>
        <dbReference type="SAM" id="SignalP"/>
    </source>
</evidence>
<dbReference type="Gene3D" id="3.40.190.170">
    <property type="entry name" value="Bacterial extracellular solute-binding protein, family 7"/>
    <property type="match status" value="1"/>
</dbReference>
<dbReference type="RefSeq" id="WP_207042578.1">
    <property type="nucleotide sequence ID" value="NZ_JAFLNC010000001.1"/>
</dbReference>
<dbReference type="EMBL" id="JAFLNC010000001">
    <property type="protein sequence ID" value="MBO0332809.1"/>
    <property type="molecule type" value="Genomic_DNA"/>
</dbReference>
<dbReference type="NCBIfam" id="TIGR01409">
    <property type="entry name" value="TAT_signal_seq"/>
    <property type="match status" value="1"/>
</dbReference>
<evidence type="ECO:0000313" key="3">
    <source>
        <dbReference type="EMBL" id="MBO0332809.1"/>
    </source>
</evidence>
<comment type="caution">
    <text evidence="3">The sequence shown here is derived from an EMBL/GenBank/DDBJ whole genome shotgun (WGS) entry which is preliminary data.</text>
</comment>
<accession>A0ABS3F2Q9</accession>
<feature type="signal peptide" evidence="2">
    <location>
        <begin position="1"/>
        <end position="32"/>
    </location>
</feature>
<keyword evidence="1 2" id="KW-0732">Signal</keyword>
<dbReference type="InterPro" id="IPR026289">
    <property type="entry name" value="SBP_TakP-like"/>
</dbReference>
<evidence type="ECO:0000313" key="4">
    <source>
        <dbReference type="Proteomes" id="UP000664761"/>
    </source>
</evidence>
<dbReference type="CDD" id="cd13604">
    <property type="entry name" value="PBP2_TRAP_ketoacid_lactate_like"/>
    <property type="match status" value="1"/>
</dbReference>
<organism evidence="3 4">
    <name type="scientific">Sneathiella sedimenti</name>
    <dbReference type="NCBI Taxonomy" id="2816034"/>
    <lineage>
        <taxon>Bacteria</taxon>
        <taxon>Pseudomonadati</taxon>
        <taxon>Pseudomonadota</taxon>
        <taxon>Alphaproteobacteria</taxon>
        <taxon>Sneathiellales</taxon>
        <taxon>Sneathiellaceae</taxon>
        <taxon>Sneathiella</taxon>
    </lineage>
</organism>
<protein>
    <submittedName>
        <fullName evidence="3">TRAP transporter substrate-binding protein</fullName>
    </submittedName>
</protein>
<dbReference type="PIRSF" id="PIRSF039026">
    <property type="entry name" value="SiaP"/>
    <property type="match status" value="1"/>
</dbReference>
<dbReference type="PANTHER" id="PTHR33376">
    <property type="match status" value="1"/>
</dbReference>
<evidence type="ECO:0000256" key="1">
    <source>
        <dbReference type="ARBA" id="ARBA00022729"/>
    </source>
</evidence>